<gene>
    <name evidence="1" type="ORF">IPA_09295</name>
</gene>
<dbReference type="PANTHER" id="PTHR35090:SF2">
    <property type="entry name" value="ARSR FAMILY TRANSCRIPTIONAL REGULATOR"/>
    <property type="match status" value="1"/>
</dbReference>
<dbReference type="EMBL" id="CP006868">
    <property type="protein sequence ID" value="UXD22892.1"/>
    <property type="molecule type" value="Genomic_DNA"/>
</dbReference>
<sequence length="161" mass="18038">MESYNISVKENGKLVIEGLKSDFLLIPATTIEKIGESLYKIVGPAANVHLREIGRGIGKALIEIVKHERTGEDYQADVDAIAHYLEKAGFGRIKVTKHDDHFDILIENPPSLRYKAEGVQKCAFEAGLIRGVMEELTSKRWRAEVDNSVNDHCCLIHLRQA</sequence>
<evidence type="ECO:0000313" key="1">
    <source>
        <dbReference type="EMBL" id="UXD22892.1"/>
    </source>
</evidence>
<dbReference type="SUPFAM" id="SSF111126">
    <property type="entry name" value="Ligand-binding domain in the NO signalling and Golgi transport"/>
    <property type="match status" value="1"/>
</dbReference>
<dbReference type="Proteomes" id="UP001063698">
    <property type="component" value="Chromosome"/>
</dbReference>
<name>A0A977PLB9_9CREN</name>
<keyword evidence="2" id="KW-1185">Reference proteome</keyword>
<accession>A0A977PLB9</accession>
<proteinExistence type="predicted"/>
<evidence type="ECO:0000313" key="2">
    <source>
        <dbReference type="Proteomes" id="UP001063698"/>
    </source>
</evidence>
<dbReference type="PANTHER" id="PTHR35090">
    <property type="entry name" value="DNA-DIRECTED RNA POLYMERASE SUBUNIT I"/>
    <property type="match status" value="1"/>
</dbReference>
<dbReference type="InterPro" id="IPR024096">
    <property type="entry name" value="NO_sig/Golgi_transp_ligand-bd"/>
</dbReference>
<organism evidence="1 2">
    <name type="scientific">Ignicoccus pacificus DSM 13166</name>
    <dbReference type="NCBI Taxonomy" id="940294"/>
    <lineage>
        <taxon>Archaea</taxon>
        <taxon>Thermoproteota</taxon>
        <taxon>Thermoprotei</taxon>
        <taxon>Desulfurococcales</taxon>
        <taxon>Desulfurococcaceae</taxon>
        <taxon>Ignicoccus</taxon>
    </lineage>
</organism>
<dbReference type="Gene3D" id="3.30.1380.20">
    <property type="entry name" value="Trafficking protein particle complex subunit 3"/>
    <property type="match status" value="1"/>
</dbReference>
<reference evidence="1" key="1">
    <citation type="submission" date="2013-11" db="EMBL/GenBank/DDBJ databases">
        <title>Comparative genomics of Ignicoccus.</title>
        <authorList>
            <person name="Podar M."/>
        </authorList>
    </citation>
    <scope>NUCLEOTIDE SEQUENCE</scope>
    <source>
        <strain evidence="1">DSM 13166</strain>
    </source>
</reference>
<evidence type="ECO:0008006" key="3">
    <source>
        <dbReference type="Google" id="ProtNLM"/>
    </source>
</evidence>
<protein>
    <recommendedName>
        <fullName evidence="3">4-vinyl reductase 4VR domain-containing protein</fullName>
    </recommendedName>
</protein>
<dbReference type="KEGG" id="ipc:IPA_09295"/>
<dbReference type="AlphaFoldDB" id="A0A977PLB9"/>